<evidence type="ECO:0000313" key="2">
    <source>
        <dbReference type="EMBL" id="GGA38089.1"/>
    </source>
</evidence>
<dbReference type="Proteomes" id="UP000620046">
    <property type="component" value="Unassembled WGS sequence"/>
</dbReference>
<dbReference type="Pfam" id="PF10696">
    <property type="entry name" value="DUF2501"/>
    <property type="match status" value="1"/>
</dbReference>
<dbReference type="EMBL" id="BMJA01000002">
    <property type="protein sequence ID" value="GGA38089.1"/>
    <property type="molecule type" value="Genomic_DNA"/>
</dbReference>
<sequence>MLMTMQKNGMARTSIMAAAAFGLCLACGAASAQDLGNLGSNLSGKLGSLGGTGSMSSGSMGNVAGLLQYCVKNNYLGGDSGASGIAGKLLGKTDGGSNNSDYQSGLSGMLKGSNGHTTDLSSVGGGNSDLKSKITTKACDVVLKQGKSFLGH</sequence>
<comment type="caution">
    <text evidence="2">The sequence shown here is derived from an EMBL/GenBank/DDBJ whole genome shotgun (WGS) entry which is preliminary data.</text>
</comment>
<name>A0ABQ1G793_9GAMM</name>
<proteinExistence type="predicted"/>
<feature type="chain" id="PRO_5047006512" description="DUF2501 domain-containing protein" evidence="1">
    <location>
        <begin position="33"/>
        <end position="152"/>
    </location>
</feature>
<gene>
    <name evidence="2" type="ORF">GCM10010981_29050</name>
</gene>
<accession>A0ABQ1G793</accession>
<organism evidence="2 3">
    <name type="scientific">Dyella nitratireducens</name>
    <dbReference type="NCBI Taxonomy" id="1849580"/>
    <lineage>
        <taxon>Bacteria</taxon>
        <taxon>Pseudomonadati</taxon>
        <taxon>Pseudomonadota</taxon>
        <taxon>Gammaproteobacteria</taxon>
        <taxon>Lysobacterales</taxon>
        <taxon>Rhodanobacteraceae</taxon>
        <taxon>Dyella</taxon>
    </lineage>
</organism>
<keyword evidence="3" id="KW-1185">Reference proteome</keyword>
<protein>
    <recommendedName>
        <fullName evidence="4">DUF2501 domain-containing protein</fullName>
    </recommendedName>
</protein>
<keyword evidence="1" id="KW-0732">Signal</keyword>
<dbReference type="InterPro" id="IPR019637">
    <property type="entry name" value="DUF2501"/>
</dbReference>
<feature type="signal peptide" evidence="1">
    <location>
        <begin position="1"/>
        <end position="32"/>
    </location>
</feature>
<evidence type="ECO:0000313" key="3">
    <source>
        <dbReference type="Proteomes" id="UP000620046"/>
    </source>
</evidence>
<evidence type="ECO:0000256" key="1">
    <source>
        <dbReference type="SAM" id="SignalP"/>
    </source>
</evidence>
<evidence type="ECO:0008006" key="4">
    <source>
        <dbReference type="Google" id="ProtNLM"/>
    </source>
</evidence>
<reference evidence="3" key="1">
    <citation type="journal article" date="2019" name="Int. J. Syst. Evol. Microbiol.">
        <title>The Global Catalogue of Microorganisms (GCM) 10K type strain sequencing project: providing services to taxonomists for standard genome sequencing and annotation.</title>
        <authorList>
            <consortium name="The Broad Institute Genomics Platform"/>
            <consortium name="The Broad Institute Genome Sequencing Center for Infectious Disease"/>
            <person name="Wu L."/>
            <person name="Ma J."/>
        </authorList>
    </citation>
    <scope>NUCLEOTIDE SEQUENCE [LARGE SCALE GENOMIC DNA]</scope>
    <source>
        <strain evidence="3">CGMCC 1.15439</strain>
    </source>
</reference>